<name>A0A2W5Z6I5_9BACT</name>
<accession>A0A934JTZ4</accession>
<dbReference type="Proteomes" id="UP000606991">
    <property type="component" value="Unassembled WGS sequence"/>
</dbReference>
<reference evidence="2 3" key="1">
    <citation type="journal article" date="2017" name="Nature">
        <title>Atmospheric trace gases support primary production in Antarctic desert surface soil.</title>
        <authorList>
            <person name="Ji M."/>
            <person name="Greening C."/>
            <person name="Vanwonterghem I."/>
            <person name="Carere C.R."/>
            <person name="Bay S.K."/>
            <person name="Steen J.A."/>
            <person name="Montgomery K."/>
            <person name="Lines T."/>
            <person name="Beardall J."/>
            <person name="van Dorst J."/>
            <person name="Snape I."/>
            <person name="Stott M.B."/>
            <person name="Hugenholtz P."/>
            <person name="Ferrari B.C."/>
        </authorList>
    </citation>
    <scope>NUCLEOTIDE SEQUENCE [LARGE SCALE GENOMIC DNA]</scope>
    <source>
        <strain evidence="2">RRmetagenome_bin12</strain>
    </source>
</reference>
<proteinExistence type="predicted"/>
<organism evidence="2 3">
    <name type="scientific">Candidatus Aeolococcus gillhamiae</name>
    <dbReference type="NCBI Taxonomy" id="3127015"/>
    <lineage>
        <taxon>Bacteria</taxon>
        <taxon>Bacillati</taxon>
        <taxon>Candidatus Dormiibacterota</taxon>
        <taxon>Candidatus Dormibacteria</taxon>
        <taxon>Candidatus Aeolococcales</taxon>
        <taxon>Candidatus Aeolococcaceae</taxon>
        <taxon>Candidatus Aeolococcus</taxon>
    </lineage>
</organism>
<evidence type="ECO:0000313" key="4">
    <source>
        <dbReference type="Proteomes" id="UP000606991"/>
    </source>
</evidence>
<protein>
    <submittedName>
        <fullName evidence="2">Uncharacterized protein</fullName>
    </submittedName>
</protein>
<gene>
    <name evidence="2" type="ORF">DLM65_06910</name>
    <name evidence="1" type="ORF">JF886_03350</name>
</gene>
<dbReference type="EMBL" id="JAEKNS010000040">
    <property type="protein sequence ID" value="MBJ7593889.1"/>
    <property type="molecule type" value="Genomic_DNA"/>
</dbReference>
<dbReference type="EMBL" id="QHBU01000130">
    <property type="protein sequence ID" value="PZR80903.1"/>
    <property type="molecule type" value="Genomic_DNA"/>
</dbReference>
<evidence type="ECO:0000313" key="1">
    <source>
        <dbReference type="EMBL" id="MBJ7593889.1"/>
    </source>
</evidence>
<dbReference type="RefSeq" id="WP_337309610.1">
    <property type="nucleotide sequence ID" value="NZ_JAEKNS010000040.1"/>
</dbReference>
<comment type="caution">
    <text evidence="2">The sequence shown here is derived from an EMBL/GenBank/DDBJ whole genome shotgun (WGS) entry which is preliminary data.</text>
</comment>
<accession>A0A2W5Z6I5</accession>
<evidence type="ECO:0000313" key="3">
    <source>
        <dbReference type="Proteomes" id="UP000248724"/>
    </source>
</evidence>
<dbReference type="Proteomes" id="UP000248724">
    <property type="component" value="Unassembled WGS sequence"/>
</dbReference>
<evidence type="ECO:0000313" key="2">
    <source>
        <dbReference type="EMBL" id="PZR80903.1"/>
    </source>
</evidence>
<reference evidence="2" key="2">
    <citation type="submission" date="2018-05" db="EMBL/GenBank/DDBJ databases">
        <authorList>
            <person name="Ferrari B."/>
        </authorList>
    </citation>
    <scope>NUCLEOTIDE SEQUENCE</scope>
    <source>
        <strain evidence="2">RRmetagenome_bin12</strain>
    </source>
</reference>
<dbReference type="AlphaFoldDB" id="A0A2W5Z6I5"/>
<reference evidence="1 4" key="3">
    <citation type="submission" date="2020-10" db="EMBL/GenBank/DDBJ databases">
        <title>Ca. Dormibacterota MAGs.</title>
        <authorList>
            <person name="Montgomery K."/>
        </authorList>
    </citation>
    <scope>NUCLEOTIDE SEQUENCE [LARGE SCALE GENOMIC DNA]</scope>
    <source>
        <strain evidence="1">SC8812_S17_18</strain>
    </source>
</reference>
<sequence length="211" mass="23715">MSRVIQVRVRRVPLEARELLQERFGGLVSGREWRDGTPWLADSFSRDLLPQLFFDNAQEEARVAGEERPLSAAGFVRIAGDEADALALAFIARAVSEHLAADVELRDPDNPIAKLRHVVLVSGRLRNGLALESILVRRVIYRRMPDGSRMEMIPPHGRSSAFGQRIGDHGDSSWSFIVHDIRVVDESFLDAEAEAMRIFRGFRAMPSDDRA</sequence>